<dbReference type="PANTHER" id="PTHR38133:SF1">
    <property type="entry name" value="SLR1429 PROTEIN"/>
    <property type="match status" value="1"/>
</dbReference>
<dbReference type="Proteomes" id="UP000588098">
    <property type="component" value="Unassembled WGS sequence"/>
</dbReference>
<protein>
    <submittedName>
        <fullName evidence="4">Putative Zn finger protein</fullName>
    </submittedName>
</protein>
<comment type="caution">
    <text evidence="4">The sequence shown here is derived from an EMBL/GenBank/DDBJ whole genome shotgun (WGS) entry which is preliminary data.</text>
</comment>
<reference evidence="4 5" key="1">
    <citation type="submission" date="2020-08" db="EMBL/GenBank/DDBJ databases">
        <title>Genomic Encyclopedia of Type Strains, Phase III (KMG-III): the genomes of soil and plant-associated and newly described type strains.</title>
        <authorList>
            <person name="Whitman W."/>
        </authorList>
    </citation>
    <scope>NUCLEOTIDE SEQUENCE [LARGE SCALE GENOMIC DNA]</scope>
    <source>
        <strain evidence="4 5">CECT 8305</strain>
    </source>
</reference>
<feature type="region of interest" description="Disordered" evidence="2">
    <location>
        <begin position="1"/>
        <end position="25"/>
    </location>
</feature>
<gene>
    <name evidence="4" type="ORF">FHS42_001361</name>
</gene>
<keyword evidence="1" id="KW-0479">Metal-binding</keyword>
<keyword evidence="5" id="KW-1185">Reference proteome</keyword>
<dbReference type="GO" id="GO:0008270">
    <property type="term" value="F:zinc ion binding"/>
    <property type="evidence" value="ECO:0007669"/>
    <property type="project" value="UniProtKB-KW"/>
</dbReference>
<accession>A0A7W9UWW3</accession>
<evidence type="ECO:0000313" key="4">
    <source>
        <dbReference type="EMBL" id="MBB5934335.1"/>
    </source>
</evidence>
<dbReference type="AlphaFoldDB" id="A0A7W9UWW3"/>
<sequence>MSPAVPGSRRTPARGDGVSPGRAQSKARGRAFAATWWGQAWVAALEDSTLDAGRLSRGRTYARKGMVGPVTVAPGKVNAAVQGSRPRPYRSSVHLPVLTDPQWDTLLDTIAARAGHLAALLDDEMPAELVDDARYAGVPLLPLPTELDPDCSCPDWGYPCKHAAALCYAIAATIDTDPFVLFALRGRGREEVFAQLRARRTAAPETAAPPEPAGIPAAAAYAHWAAEPPELPELPEPAAHTTALPIAPPPGTGLATADLERLMADATTRAARLLAGDTADLHLTQHQDAVRIAASDPGPEWLHRLTRNTGTKPTVLARLTRAWQHGGPTGITVAEQPYAPDPTVMKATRTTLDAALVEMTGSPTHLRIWRNRLTLTHDGIQLRLGPDARWYPYLQDEDGEWWPAAPADSDPVTALTAAWSQHGECRSTGS</sequence>
<keyword evidence="1" id="KW-0863">Zinc-finger</keyword>
<evidence type="ECO:0000259" key="3">
    <source>
        <dbReference type="PROSITE" id="PS50966"/>
    </source>
</evidence>
<dbReference type="RefSeq" id="WP_221476121.1">
    <property type="nucleotide sequence ID" value="NZ_JACHJL010000002.1"/>
</dbReference>
<evidence type="ECO:0000256" key="1">
    <source>
        <dbReference type="PROSITE-ProRule" id="PRU00325"/>
    </source>
</evidence>
<dbReference type="PROSITE" id="PS50966">
    <property type="entry name" value="ZF_SWIM"/>
    <property type="match status" value="1"/>
</dbReference>
<proteinExistence type="predicted"/>
<evidence type="ECO:0000313" key="5">
    <source>
        <dbReference type="Proteomes" id="UP000588098"/>
    </source>
</evidence>
<organism evidence="4 5">
    <name type="scientific">Streptomyces zagrosensis</name>
    <dbReference type="NCBI Taxonomy" id="1042984"/>
    <lineage>
        <taxon>Bacteria</taxon>
        <taxon>Bacillati</taxon>
        <taxon>Actinomycetota</taxon>
        <taxon>Actinomycetes</taxon>
        <taxon>Kitasatosporales</taxon>
        <taxon>Streptomycetaceae</taxon>
        <taxon>Streptomyces</taxon>
    </lineage>
</organism>
<dbReference type="InterPro" id="IPR007527">
    <property type="entry name" value="Znf_SWIM"/>
</dbReference>
<dbReference type="Pfam" id="PF04434">
    <property type="entry name" value="SWIM"/>
    <property type="match status" value="1"/>
</dbReference>
<name>A0A7W9UWW3_9ACTN</name>
<dbReference type="PANTHER" id="PTHR38133">
    <property type="entry name" value="SLR1429 PROTEIN"/>
    <property type="match status" value="1"/>
</dbReference>
<evidence type="ECO:0000256" key="2">
    <source>
        <dbReference type="SAM" id="MobiDB-lite"/>
    </source>
</evidence>
<dbReference type="EMBL" id="JACHJL010000002">
    <property type="protein sequence ID" value="MBB5934335.1"/>
    <property type="molecule type" value="Genomic_DNA"/>
</dbReference>
<feature type="domain" description="SWIM-type" evidence="3">
    <location>
        <begin position="143"/>
        <end position="171"/>
    </location>
</feature>
<keyword evidence="1" id="KW-0862">Zinc</keyword>